<evidence type="ECO:0000313" key="1">
    <source>
        <dbReference type="EMBL" id="AAZ26609.1"/>
    </source>
</evidence>
<dbReference type="EMBL" id="CP000083">
    <property type="protein sequence ID" value="AAZ26609.1"/>
    <property type="molecule type" value="Genomic_DNA"/>
</dbReference>
<gene>
    <name evidence="1" type="ordered locus">CPS_2098</name>
</gene>
<name>Q483E2_COLP3</name>
<dbReference type="Proteomes" id="UP000000547">
    <property type="component" value="Chromosome"/>
</dbReference>
<accession>Q483E2</accession>
<dbReference type="KEGG" id="cps:CPS_2098"/>
<sequence length="42" mass="4831">MLNIGNKYVLALLLVKYFSVIDIGLYDQPLAEVFKVELIMDK</sequence>
<dbReference type="AlphaFoldDB" id="Q483E2"/>
<dbReference type="STRING" id="167879.CPS_2098"/>
<proteinExistence type="predicted"/>
<evidence type="ECO:0000313" key="2">
    <source>
        <dbReference type="Proteomes" id="UP000000547"/>
    </source>
</evidence>
<dbReference type="HOGENOM" id="CLU_3250013_0_0_6"/>
<protein>
    <submittedName>
        <fullName evidence="1">Uncharacterized protein</fullName>
    </submittedName>
</protein>
<organism evidence="1 2">
    <name type="scientific">Colwellia psychrerythraea (strain 34H / ATCC BAA-681)</name>
    <name type="common">Vibrio psychroerythus</name>
    <dbReference type="NCBI Taxonomy" id="167879"/>
    <lineage>
        <taxon>Bacteria</taxon>
        <taxon>Pseudomonadati</taxon>
        <taxon>Pseudomonadota</taxon>
        <taxon>Gammaproteobacteria</taxon>
        <taxon>Alteromonadales</taxon>
        <taxon>Colwelliaceae</taxon>
        <taxon>Colwellia</taxon>
    </lineage>
</organism>
<reference evidence="1" key="1">
    <citation type="journal article" date="2005" name="Proc. Natl. Acad. Sci. U.S.A.">
        <title>The psychrophilic lifestyle as revealed by the genome sequence of Colwellia psychrerythraea 34H through genomic and proteomic analyses.</title>
        <authorList>
            <person name="Methe B.A."/>
            <person name="Nelson K.E."/>
            <person name="Deming J.W."/>
            <person name="Momen B."/>
            <person name="Melamud E."/>
            <person name="Zhang X."/>
            <person name="Moult J."/>
            <person name="Madupu R."/>
            <person name="Nelson W.C."/>
            <person name="Dodson R.J."/>
            <person name="Brinkac L.M."/>
            <person name="Daugherty S.C."/>
            <person name="Durkin A.S."/>
            <person name="DeBoy R.T."/>
            <person name="Kolonay J.F."/>
            <person name="Sullivan S.A."/>
            <person name="Zhou L."/>
            <person name="Davidsen T.M."/>
            <person name="Wu M."/>
            <person name="Huston A.L."/>
            <person name="Lewis M."/>
            <person name="Weaver B."/>
            <person name="Weidman J.F."/>
            <person name="Khouri H."/>
            <person name="Utterback T.R."/>
            <person name="Feldblyum T.V."/>
            <person name="Fraser C.M."/>
        </authorList>
    </citation>
    <scope>NUCLEOTIDE SEQUENCE [LARGE SCALE GENOMIC DNA]</scope>
    <source>
        <strain evidence="1">34H</strain>
    </source>
</reference>